<feature type="compositionally biased region" description="Basic residues" evidence="1">
    <location>
        <begin position="25"/>
        <end position="35"/>
    </location>
</feature>
<evidence type="ECO:0000313" key="2">
    <source>
        <dbReference type="EMBL" id="GAB1298960.1"/>
    </source>
</evidence>
<sequence>MYFAQNILHNKKRPLKVMSTESPSMKKRRGRKKRLSPGSPAQPKMMKFMRSKRRMTGEPLRHRDAAVKAPFLKKCQEAGLLTELFEQILEKMESIHGRFMDETASESDYEGIETLLFGCGLFKDTLRKFQEVKSCSSVNWIKPPCSPRSKEVFLPTLHTPVKGSNTRACAHPFVES</sequence>
<dbReference type="EMBL" id="BAAFST010000014">
    <property type="protein sequence ID" value="GAB1298960.1"/>
    <property type="molecule type" value="Genomic_DNA"/>
</dbReference>
<dbReference type="Proteomes" id="UP001623349">
    <property type="component" value="Unassembled WGS sequence"/>
</dbReference>
<comment type="caution">
    <text evidence="2">The sequence shown here is derived from an EMBL/GenBank/DDBJ whole genome shotgun (WGS) entry which is preliminary data.</text>
</comment>
<accession>A0ABQ0FID7</accession>
<feature type="region of interest" description="Disordered" evidence="1">
    <location>
        <begin position="19"/>
        <end position="44"/>
    </location>
</feature>
<protein>
    <submittedName>
        <fullName evidence="2">PHD finger protein 11</fullName>
    </submittedName>
</protein>
<evidence type="ECO:0000313" key="3">
    <source>
        <dbReference type="Proteomes" id="UP001623349"/>
    </source>
</evidence>
<keyword evidence="3" id="KW-1185">Reference proteome</keyword>
<evidence type="ECO:0000256" key="1">
    <source>
        <dbReference type="SAM" id="MobiDB-lite"/>
    </source>
</evidence>
<proteinExistence type="predicted"/>
<name>A0ABQ0FID7_APOSI</name>
<organism evidence="2 3">
    <name type="scientific">Apodemus speciosus</name>
    <name type="common">Large Japanese field mouse</name>
    <dbReference type="NCBI Taxonomy" id="105296"/>
    <lineage>
        <taxon>Eukaryota</taxon>
        <taxon>Metazoa</taxon>
        <taxon>Chordata</taxon>
        <taxon>Craniata</taxon>
        <taxon>Vertebrata</taxon>
        <taxon>Euteleostomi</taxon>
        <taxon>Mammalia</taxon>
        <taxon>Eutheria</taxon>
        <taxon>Euarchontoglires</taxon>
        <taxon>Glires</taxon>
        <taxon>Rodentia</taxon>
        <taxon>Myomorpha</taxon>
        <taxon>Muroidea</taxon>
        <taxon>Muridae</taxon>
        <taxon>Murinae</taxon>
        <taxon>Apodemus</taxon>
    </lineage>
</organism>
<reference evidence="2 3" key="1">
    <citation type="submission" date="2024-08" db="EMBL/GenBank/DDBJ databases">
        <title>The draft genome of Apodemus speciosus.</title>
        <authorList>
            <person name="Nabeshima K."/>
            <person name="Suzuki S."/>
            <person name="Onuma M."/>
        </authorList>
    </citation>
    <scope>NUCLEOTIDE SEQUENCE [LARGE SCALE GENOMIC DNA]</scope>
    <source>
        <strain evidence="2">IB14-021</strain>
    </source>
</reference>
<gene>
    <name evidence="2" type="ORF">APTSU1_001419600</name>
</gene>